<keyword evidence="1" id="KW-0472">Membrane</keyword>
<dbReference type="EMBL" id="CP002458">
    <property type="protein sequence ID" value="ADV34211.1"/>
    <property type="molecule type" value="Genomic_DNA"/>
</dbReference>
<accession>A0AB32XB15</accession>
<dbReference type="KEGG" id="mfm:MfeM64YM_0205"/>
<dbReference type="AlphaFoldDB" id="A0AB32XB15"/>
<dbReference type="Proteomes" id="UP000007473">
    <property type="component" value="Chromosome"/>
</dbReference>
<sequence length="53" mass="5953">MILLIVIGIFVILTGVICYKFKNKNDKQVKLFILICLGILVTFEIIKQLSALG</sequence>
<gene>
    <name evidence="2" type="ordered locus">MfeM64YM_0205</name>
</gene>
<dbReference type="RefSeq" id="WP_013526723.1">
    <property type="nucleotide sequence ID" value="NC_014921.1"/>
</dbReference>
<keyword evidence="1" id="KW-1133">Transmembrane helix</keyword>
<reference evidence="2 3" key="1">
    <citation type="journal article" date="2011" name="J. Bacteriol.">
        <title>Genome sequence of the repetitive-sequence-rich Mycoplasma fermentans strain M64.</title>
        <authorList>
            <person name="Shu H.W."/>
            <person name="Liu T.T."/>
            <person name="Chang H.Y."/>
            <person name="Liu Y.M."/>
            <person name="Wu K.M."/>
            <person name="Shu H.Y."/>
            <person name="Tsai S.F."/>
            <person name="Hsiao K.J."/>
            <person name="Hu W.S."/>
            <person name="Ng W.V."/>
        </authorList>
    </citation>
    <scope>NUCLEOTIDE SEQUENCE [LARGE SCALE GENOMIC DNA]</scope>
    <source>
        <strain evidence="2 3">M64</strain>
    </source>
</reference>
<feature type="transmembrane region" description="Helical" evidence="1">
    <location>
        <begin position="28"/>
        <end position="46"/>
    </location>
</feature>
<proteinExistence type="predicted"/>
<evidence type="ECO:0000313" key="3">
    <source>
        <dbReference type="Proteomes" id="UP000007473"/>
    </source>
</evidence>
<organism evidence="2 3">
    <name type="scientific">Mycoplasmopsis fermentans (strain M64)</name>
    <name type="common">Mycoplasma fermentans</name>
    <dbReference type="NCBI Taxonomy" id="943945"/>
    <lineage>
        <taxon>Bacteria</taxon>
        <taxon>Bacillati</taxon>
        <taxon>Mycoplasmatota</taxon>
        <taxon>Mycoplasmoidales</taxon>
        <taxon>Metamycoplasmataceae</taxon>
        <taxon>Mycoplasmopsis</taxon>
    </lineage>
</organism>
<evidence type="ECO:0008006" key="4">
    <source>
        <dbReference type="Google" id="ProtNLM"/>
    </source>
</evidence>
<protein>
    <recommendedName>
        <fullName evidence="4">Exosortase</fullName>
    </recommendedName>
</protein>
<evidence type="ECO:0000313" key="2">
    <source>
        <dbReference type="EMBL" id="ADV34211.1"/>
    </source>
</evidence>
<keyword evidence="1" id="KW-0812">Transmembrane</keyword>
<name>A0AB32XB15_MYCFM</name>
<evidence type="ECO:0000256" key="1">
    <source>
        <dbReference type="SAM" id="Phobius"/>
    </source>
</evidence>